<reference evidence="2 3" key="2">
    <citation type="submission" date="2024-07" db="EMBL/GenBank/DDBJ databases">
        <authorList>
            <person name="Akdeniz Z."/>
        </authorList>
    </citation>
    <scope>NUCLEOTIDE SEQUENCE [LARGE SCALE GENOMIC DNA]</scope>
</reference>
<evidence type="ECO:0000313" key="3">
    <source>
        <dbReference type="Proteomes" id="UP001642409"/>
    </source>
</evidence>
<gene>
    <name evidence="2" type="ORF">HINF_LOCUS54091</name>
    <name evidence="1" type="ORF">HINF_LOCUS54757</name>
</gene>
<dbReference type="EMBL" id="CATOUU010001012">
    <property type="protein sequence ID" value="CAI9967112.1"/>
    <property type="molecule type" value="Genomic_DNA"/>
</dbReference>
<dbReference type="AlphaFoldDB" id="A0AA86R6T6"/>
<proteinExistence type="predicted"/>
<organism evidence="1">
    <name type="scientific">Hexamita inflata</name>
    <dbReference type="NCBI Taxonomy" id="28002"/>
    <lineage>
        <taxon>Eukaryota</taxon>
        <taxon>Metamonada</taxon>
        <taxon>Diplomonadida</taxon>
        <taxon>Hexamitidae</taxon>
        <taxon>Hexamitinae</taxon>
        <taxon>Hexamita</taxon>
    </lineage>
</organism>
<evidence type="ECO:0000313" key="1">
    <source>
        <dbReference type="EMBL" id="CAI9967112.1"/>
    </source>
</evidence>
<accession>A0AA86R6T6</accession>
<name>A0AA86R6T6_9EUKA</name>
<dbReference type="EMBL" id="CAXDID020000279">
    <property type="protein sequence ID" value="CAL6069677.1"/>
    <property type="molecule type" value="Genomic_DNA"/>
</dbReference>
<reference evidence="1" key="1">
    <citation type="submission" date="2023-06" db="EMBL/GenBank/DDBJ databases">
        <authorList>
            <person name="Kurt Z."/>
        </authorList>
    </citation>
    <scope>NUCLEOTIDE SEQUENCE</scope>
</reference>
<dbReference type="Proteomes" id="UP001642409">
    <property type="component" value="Unassembled WGS sequence"/>
</dbReference>
<keyword evidence="3" id="KW-1185">Reference proteome</keyword>
<sequence>MPYVFKECEESLEVTYNERINKQSDEQQLSCQYYTDITFVDITFDNCQIAKEVISKTRNLYFHNCSVNLAQLQGKWITLKFYKCICVNDFQPLCDISNLIVECSQFRIKQLNSIQLVNLNIYYNQQNNIDFSQKSKINCSNKSLSLTELTIDLNQFSGQWEKLYICNCAYIGELQINSLNVSSIKIETEDTNHLDMFNNINCETLAIHALSNIQNNIFLFENLFADCNKERKRDLQITLNNYKCNLNHISGNWSNITFYNCYLFQNQSMKLDTQIKVTINQQSKFDFDFKALQGIQNLIVEIEDHDMDFSDLVCCKPSNVVLKNLKIDLQQLYGTWNQLIFSNCKFKNANISQQIIAAQIKFIEPDLSDFRSFQSDKVQIINANVNSLSDSKSVSLDSCAIYLQQNSSAQYLILSKCKLFRFSLIKFPQIINVQCQLDKKQTIGSVFKKYLERKKKLDKDKTYFGELIILENSIQRKLFSKQKKISTLLKIIVGLLPVNCLE</sequence>
<evidence type="ECO:0000313" key="2">
    <source>
        <dbReference type="EMBL" id="CAL6069677.1"/>
    </source>
</evidence>
<comment type="caution">
    <text evidence="1">The sequence shown here is derived from an EMBL/GenBank/DDBJ whole genome shotgun (WGS) entry which is preliminary data.</text>
</comment>
<protein>
    <submittedName>
        <fullName evidence="2">Hypothetical_protein</fullName>
    </submittedName>
</protein>